<dbReference type="Proteomes" id="UP001281147">
    <property type="component" value="Unassembled WGS sequence"/>
</dbReference>
<dbReference type="EMBL" id="JAUTXU010000097">
    <property type="protein sequence ID" value="KAK3708891.1"/>
    <property type="molecule type" value="Genomic_DNA"/>
</dbReference>
<gene>
    <name evidence="1" type="ORF">LTR37_011221</name>
</gene>
<name>A0ACC3N3V1_9PEZI</name>
<feature type="non-terminal residue" evidence="1">
    <location>
        <position position="741"/>
    </location>
</feature>
<keyword evidence="2" id="KW-1185">Reference proteome</keyword>
<evidence type="ECO:0000313" key="2">
    <source>
        <dbReference type="Proteomes" id="UP001281147"/>
    </source>
</evidence>
<protein>
    <submittedName>
        <fullName evidence="1">Uncharacterized protein</fullName>
    </submittedName>
</protein>
<evidence type="ECO:0000313" key="1">
    <source>
        <dbReference type="EMBL" id="KAK3708891.1"/>
    </source>
</evidence>
<proteinExistence type="predicted"/>
<reference evidence="1" key="1">
    <citation type="submission" date="2023-07" db="EMBL/GenBank/DDBJ databases">
        <title>Black Yeasts Isolated from many extreme environments.</title>
        <authorList>
            <person name="Coleine C."/>
            <person name="Stajich J.E."/>
            <person name="Selbmann L."/>
        </authorList>
    </citation>
    <scope>NUCLEOTIDE SEQUENCE</scope>
    <source>
        <strain evidence="1">CCFEE 5714</strain>
    </source>
</reference>
<comment type="caution">
    <text evidence="1">The sequence shown here is derived from an EMBL/GenBank/DDBJ whole genome shotgun (WGS) entry which is preliminary data.</text>
</comment>
<accession>A0ACC3N3V1</accession>
<organism evidence="1 2">
    <name type="scientific">Vermiconidia calcicola</name>
    <dbReference type="NCBI Taxonomy" id="1690605"/>
    <lineage>
        <taxon>Eukaryota</taxon>
        <taxon>Fungi</taxon>
        <taxon>Dikarya</taxon>
        <taxon>Ascomycota</taxon>
        <taxon>Pezizomycotina</taxon>
        <taxon>Dothideomycetes</taxon>
        <taxon>Dothideomycetidae</taxon>
        <taxon>Mycosphaerellales</taxon>
        <taxon>Extremaceae</taxon>
        <taxon>Vermiconidia</taxon>
    </lineage>
</organism>
<sequence>MANTMAPHIAECFFDTGPGWLTPEEPQSGAVPVDSPLETKEALSRPTENEAAQGTKGRDKVETRIPLIRSHAVKRPLEKQRHDPASIRKKDGAAEASSSLRFFVVGHPDELKDKKQMRKNRMHVMHNYLDKESSKPNSKDARVHGSGNGSRQRKLGWRKPLMSGTNPNPMAPQNIFRPDASRLTPADSQQSRADLHEQSDQEDSTASKAARVVQPKDKPTAVVQLIRNATEEHASLVEGLGGRFENSKYMLMSPPEIPFGATAPLPGHNIGGNLEPFGKWPTLDEPSMDINELKWSCSQRFGSKSLSIHWIPTLLKARHAFLSTLCISSAHDDIMMRTLMPASQRNNESLLKRLRVRQGVISLINDSINDPEMRTADETIVAVLHVLNSEVMGCDDRSMRVHQVGLHEMIRERGGLDRLGVGGQLAGILTITNYLIGAVREMQPHPDYVSFASKQDTSIPSDTSRLPESPIYCRPQGFQKIAEVLWSRDETYELLDTLRRLTNRFYLEKVQNTTERPDALSRNRVLDETVTTLCNKIFAALPAWEKDFTDMSERYTYEAIRLAALIYAYALLHKIPFSKAAAEVRNSKSFYLPDSGITPMPILINKALMRTDTSHCWDHLAGVLFWVVLVACAAANPGPLANEERDGEDEDARKWLSAIAVRCCIVLSFEHGHAVLETLKRIVEIEAVLGRSSADSANNDEDVSVTETVKNLTRKQKDSYPRAFGPHRPPPVQRGFADFAQ</sequence>